<comment type="caution">
    <text evidence="4">The sequence shown here is derived from an EMBL/GenBank/DDBJ whole genome shotgun (WGS) entry which is preliminary data.</text>
</comment>
<keyword evidence="2" id="KW-1133">Transmembrane helix</keyword>
<organism evidence="4 7">
    <name type="scientific">Didymodactylos carnosus</name>
    <dbReference type="NCBI Taxonomy" id="1234261"/>
    <lineage>
        <taxon>Eukaryota</taxon>
        <taxon>Metazoa</taxon>
        <taxon>Spiralia</taxon>
        <taxon>Gnathifera</taxon>
        <taxon>Rotifera</taxon>
        <taxon>Eurotatoria</taxon>
        <taxon>Bdelloidea</taxon>
        <taxon>Philodinida</taxon>
        <taxon>Philodinidae</taxon>
        <taxon>Didymodactylos</taxon>
    </lineage>
</organism>
<feature type="region of interest" description="Disordered" evidence="1">
    <location>
        <begin position="82"/>
        <end position="102"/>
    </location>
</feature>
<dbReference type="EMBL" id="CAJOBC010000779">
    <property type="protein sequence ID" value="CAF3625036.1"/>
    <property type="molecule type" value="Genomic_DNA"/>
</dbReference>
<proteinExistence type="predicted"/>
<dbReference type="Proteomes" id="UP000681722">
    <property type="component" value="Unassembled WGS sequence"/>
</dbReference>
<keyword evidence="7" id="KW-1185">Reference proteome</keyword>
<dbReference type="EMBL" id="CAJNOK010000451">
    <property type="protein sequence ID" value="CAF0754168.1"/>
    <property type="molecule type" value="Genomic_DNA"/>
</dbReference>
<evidence type="ECO:0000313" key="6">
    <source>
        <dbReference type="EMBL" id="CAF3625036.1"/>
    </source>
</evidence>
<feature type="compositionally biased region" description="Basic and acidic residues" evidence="1">
    <location>
        <begin position="82"/>
        <end position="94"/>
    </location>
</feature>
<evidence type="ECO:0000313" key="5">
    <source>
        <dbReference type="EMBL" id="CAF3533230.1"/>
    </source>
</evidence>
<evidence type="ECO:0000313" key="7">
    <source>
        <dbReference type="Proteomes" id="UP000663829"/>
    </source>
</evidence>
<evidence type="ECO:0000313" key="4">
    <source>
        <dbReference type="EMBL" id="CAF0837785.1"/>
    </source>
</evidence>
<protein>
    <submittedName>
        <fullName evidence="4">Uncharacterized protein</fullName>
    </submittedName>
</protein>
<evidence type="ECO:0000313" key="3">
    <source>
        <dbReference type="EMBL" id="CAF0754168.1"/>
    </source>
</evidence>
<feature type="transmembrane region" description="Helical" evidence="2">
    <location>
        <begin position="425"/>
        <end position="446"/>
    </location>
</feature>
<keyword evidence="2" id="KW-0472">Membrane</keyword>
<dbReference type="AlphaFoldDB" id="A0A813V5S9"/>
<dbReference type="EMBL" id="CAJNOQ010000779">
    <property type="protein sequence ID" value="CAF0837785.1"/>
    <property type="molecule type" value="Genomic_DNA"/>
</dbReference>
<dbReference type="OrthoDB" id="302966at2759"/>
<keyword evidence="2" id="KW-0812">Transmembrane</keyword>
<feature type="transmembrane region" description="Helical" evidence="2">
    <location>
        <begin position="398"/>
        <end position="419"/>
    </location>
</feature>
<sequence>MEKKVIDQIIQVTNDVYGKYDSSKWVPKSYTDNKSRYLWTDAFGVCNYLTLYHETNDQQYLQQADLLIKNVHDTLGYERTRQKRLDSATEEHPTKGGLRIGKIDEEGTHDGDGQYFHYLTKWAFALSRMSIAKKDPQYNDWAIELIKVIHPRFVYDIDTEHPHMYWKMRIDLKKPDVLSEGNLDPYDGFITYRLVQEVASADKKYLLDQEIKDMRKMVEKKYGRYRSNDPLDLGEALWITHWYPEEEWAKAITAESLKSLERLYQQGYFDEKKAGYRLAFREFGTTIGVQVCHPPAPSVWKERVQQLHSFWFSHLYKRDQDITPIMFCTSLNPGWIGFGVPDWQAFYRYSGGTQEYYGLWAYCQNQKPLFNSVCQRWHSAEQTLFNGSRPQFVRSAEGLITTGMILLTFGLVAAIVAALLPLLAYVAAVLALLAFIFLVIGLPIFARSANNLSRNRGDYEWNHRYGLWLIVPTIVLEFLAMVLWALAALLYQMFGYGTIVTGSLNKSRMIQGQGGSGSGQPMFGGGGLYSMRAPYNALGGLPMRPPPALLSQYMAQRPPQYYRPMGVESLSQNVPYVALPVVVGAQSSVLPQPSIVRAAFGPLMQTTTPAYIRPIVNLTGQTIVSPPRVTAAVIAQQSIPGTYVIAPGLDQPIKMIDMLPMAN</sequence>
<dbReference type="Proteomes" id="UP000682733">
    <property type="component" value="Unassembled WGS sequence"/>
</dbReference>
<dbReference type="Proteomes" id="UP000677228">
    <property type="component" value="Unassembled WGS sequence"/>
</dbReference>
<dbReference type="Proteomes" id="UP000663829">
    <property type="component" value="Unassembled WGS sequence"/>
</dbReference>
<evidence type="ECO:0000256" key="1">
    <source>
        <dbReference type="SAM" id="MobiDB-lite"/>
    </source>
</evidence>
<dbReference type="EMBL" id="CAJOBA010000451">
    <property type="protein sequence ID" value="CAF3533230.1"/>
    <property type="molecule type" value="Genomic_DNA"/>
</dbReference>
<accession>A0A813V5S9</accession>
<gene>
    <name evidence="4" type="ORF">GPM918_LOCUS5400</name>
    <name evidence="3" type="ORF">OVA965_LOCUS2188</name>
    <name evidence="6" type="ORF">SRO942_LOCUS5400</name>
    <name evidence="5" type="ORF">TMI583_LOCUS2188</name>
</gene>
<dbReference type="Gene3D" id="1.20.140.150">
    <property type="match status" value="1"/>
</dbReference>
<evidence type="ECO:0000256" key="2">
    <source>
        <dbReference type="SAM" id="Phobius"/>
    </source>
</evidence>
<name>A0A813V5S9_9BILA</name>
<feature type="transmembrane region" description="Helical" evidence="2">
    <location>
        <begin position="467"/>
        <end position="491"/>
    </location>
</feature>
<reference evidence="4" key="1">
    <citation type="submission" date="2021-02" db="EMBL/GenBank/DDBJ databases">
        <authorList>
            <person name="Nowell W R."/>
        </authorList>
    </citation>
    <scope>NUCLEOTIDE SEQUENCE</scope>
</reference>